<dbReference type="SUPFAM" id="SSF63380">
    <property type="entry name" value="Riboflavin synthase domain-like"/>
    <property type="match status" value="1"/>
</dbReference>
<evidence type="ECO:0000256" key="4">
    <source>
        <dbReference type="ARBA" id="ARBA00006105"/>
    </source>
</evidence>
<dbReference type="PANTHER" id="PTHR19370">
    <property type="entry name" value="NADH-CYTOCHROME B5 REDUCTASE"/>
    <property type="match status" value="1"/>
</dbReference>
<evidence type="ECO:0000313" key="17">
    <source>
        <dbReference type="EMBL" id="PRP87281.1"/>
    </source>
</evidence>
<feature type="binding site" evidence="14">
    <location>
        <position position="129"/>
    </location>
    <ligand>
        <name>FAD</name>
        <dbReference type="ChEBI" id="CHEBI:57692"/>
    </ligand>
</feature>
<gene>
    <name evidence="17" type="ORF">PROFUN_01543</name>
</gene>
<keyword evidence="12" id="KW-0472">Membrane</keyword>
<evidence type="ECO:0000256" key="13">
    <source>
        <dbReference type="ARBA" id="ARBA00047682"/>
    </source>
</evidence>
<evidence type="ECO:0000313" key="18">
    <source>
        <dbReference type="Proteomes" id="UP000241769"/>
    </source>
</evidence>
<keyword evidence="10 15" id="KW-0520">NAD</keyword>
<dbReference type="Proteomes" id="UP000241769">
    <property type="component" value="Unassembled WGS sequence"/>
</dbReference>
<feature type="binding site" evidence="14">
    <location>
        <position position="196"/>
    </location>
    <ligand>
        <name>FAD</name>
        <dbReference type="ChEBI" id="CHEBI:57692"/>
    </ligand>
</feature>
<protein>
    <recommendedName>
        <fullName evidence="15">NADH-cytochrome b5 reductase</fullName>
        <ecNumber evidence="15">1.6.2.2</ecNumber>
    </recommendedName>
</protein>
<dbReference type="OrthoDB" id="432685at2759"/>
<evidence type="ECO:0000256" key="2">
    <source>
        <dbReference type="ARBA" id="ARBA00004173"/>
    </source>
</evidence>
<dbReference type="SUPFAM" id="SSF52343">
    <property type="entry name" value="Ferredoxin reductase-like, C-terminal NADP-linked domain"/>
    <property type="match status" value="1"/>
</dbReference>
<dbReference type="Pfam" id="PF00175">
    <property type="entry name" value="NAD_binding_1"/>
    <property type="match status" value="1"/>
</dbReference>
<comment type="subcellular location">
    <subcellularLocation>
        <location evidence="3">Membrane</location>
    </subcellularLocation>
    <subcellularLocation>
        <location evidence="2">Mitochondrion</location>
    </subcellularLocation>
</comment>
<dbReference type="InterPro" id="IPR017927">
    <property type="entry name" value="FAD-bd_FR_type"/>
</dbReference>
<evidence type="ECO:0000256" key="14">
    <source>
        <dbReference type="PIRSR" id="PIRSR601834-1"/>
    </source>
</evidence>
<proteinExistence type="inferred from homology"/>
<evidence type="ECO:0000256" key="9">
    <source>
        <dbReference type="ARBA" id="ARBA00023002"/>
    </source>
</evidence>
<dbReference type="FunFam" id="3.40.50.80:FF:000009">
    <property type="entry name" value="NADH-cytochrome b5 reductase"/>
    <property type="match status" value="1"/>
</dbReference>
<keyword evidence="8" id="KW-1133">Transmembrane helix</keyword>
<evidence type="ECO:0000256" key="11">
    <source>
        <dbReference type="ARBA" id="ARBA00023128"/>
    </source>
</evidence>
<dbReference type="Pfam" id="PF00970">
    <property type="entry name" value="FAD_binding_6"/>
    <property type="match status" value="1"/>
</dbReference>
<dbReference type="Gene3D" id="2.40.30.10">
    <property type="entry name" value="Translation factors"/>
    <property type="match status" value="1"/>
</dbReference>
<evidence type="ECO:0000256" key="5">
    <source>
        <dbReference type="ARBA" id="ARBA00022630"/>
    </source>
</evidence>
<organism evidence="17 18">
    <name type="scientific">Planoprotostelium fungivorum</name>
    <dbReference type="NCBI Taxonomy" id="1890364"/>
    <lineage>
        <taxon>Eukaryota</taxon>
        <taxon>Amoebozoa</taxon>
        <taxon>Evosea</taxon>
        <taxon>Variosea</taxon>
        <taxon>Cavosteliida</taxon>
        <taxon>Cavosteliaceae</taxon>
        <taxon>Planoprotostelium</taxon>
    </lineage>
</organism>
<feature type="binding site" evidence="14">
    <location>
        <position position="145"/>
    </location>
    <ligand>
        <name>FAD</name>
        <dbReference type="ChEBI" id="CHEBI:57692"/>
    </ligand>
</feature>
<dbReference type="InterPro" id="IPR001433">
    <property type="entry name" value="OxRdtase_FAD/NAD-bd"/>
</dbReference>
<evidence type="ECO:0000256" key="7">
    <source>
        <dbReference type="ARBA" id="ARBA00022827"/>
    </source>
</evidence>
<reference evidence="17 18" key="1">
    <citation type="journal article" date="2018" name="Genome Biol. Evol.">
        <title>Multiple Roots of Fruiting Body Formation in Amoebozoa.</title>
        <authorList>
            <person name="Hillmann F."/>
            <person name="Forbes G."/>
            <person name="Novohradska S."/>
            <person name="Ferling I."/>
            <person name="Riege K."/>
            <person name="Groth M."/>
            <person name="Westermann M."/>
            <person name="Marz M."/>
            <person name="Spaller T."/>
            <person name="Winckler T."/>
            <person name="Schaap P."/>
            <person name="Glockner G."/>
        </authorList>
    </citation>
    <scope>NUCLEOTIDE SEQUENCE [LARGE SCALE GENOMIC DNA]</scope>
    <source>
        <strain evidence="17 18">Jena</strain>
    </source>
</reference>
<dbReference type="InterPro" id="IPR008333">
    <property type="entry name" value="Cbr1-like_FAD-bd_dom"/>
</dbReference>
<dbReference type="GO" id="GO:0016020">
    <property type="term" value="C:membrane"/>
    <property type="evidence" value="ECO:0007669"/>
    <property type="project" value="UniProtKB-SubCell"/>
</dbReference>
<dbReference type="InParanoid" id="A0A2P6NTK6"/>
<accession>A0A2P6NTK6</accession>
<keyword evidence="5 14" id="KW-0285">Flavoprotein</keyword>
<dbReference type="InterPro" id="IPR017938">
    <property type="entry name" value="Riboflavin_synthase-like_b-brl"/>
</dbReference>
<dbReference type="AlphaFoldDB" id="A0A2P6NTK6"/>
<evidence type="ECO:0000256" key="1">
    <source>
        <dbReference type="ARBA" id="ARBA00001974"/>
    </source>
</evidence>
<keyword evidence="6" id="KW-0812">Transmembrane</keyword>
<dbReference type="Gene3D" id="3.40.50.80">
    <property type="entry name" value="Nucleotide-binding domain of ferredoxin-NADP reductase (FNR) module"/>
    <property type="match status" value="1"/>
</dbReference>
<evidence type="ECO:0000256" key="3">
    <source>
        <dbReference type="ARBA" id="ARBA00004370"/>
    </source>
</evidence>
<evidence type="ECO:0000256" key="10">
    <source>
        <dbReference type="ARBA" id="ARBA00023027"/>
    </source>
</evidence>
<keyword evidence="9 15" id="KW-0560">Oxidoreductase</keyword>
<keyword evidence="7 14" id="KW-0274">FAD</keyword>
<dbReference type="InterPro" id="IPR001709">
    <property type="entry name" value="Flavoprot_Pyr_Nucl_cyt_Rdtase"/>
</dbReference>
<dbReference type="CDD" id="cd06183">
    <property type="entry name" value="cyt_b5_reduct_like"/>
    <property type="match status" value="1"/>
</dbReference>
<dbReference type="GO" id="GO:0005739">
    <property type="term" value="C:mitochondrion"/>
    <property type="evidence" value="ECO:0007669"/>
    <property type="project" value="UniProtKB-SubCell"/>
</dbReference>
<dbReference type="PRINTS" id="PR00406">
    <property type="entry name" value="CYTB5RDTASE"/>
</dbReference>
<dbReference type="GO" id="GO:0090524">
    <property type="term" value="F:cytochrome-b5 reductase activity, acting on NADH"/>
    <property type="evidence" value="ECO:0007669"/>
    <property type="project" value="UniProtKB-EC"/>
</dbReference>
<dbReference type="PROSITE" id="PS51384">
    <property type="entry name" value="FAD_FR"/>
    <property type="match status" value="1"/>
</dbReference>
<feature type="binding site" evidence="14">
    <location>
        <position position="154"/>
    </location>
    <ligand>
        <name>FAD</name>
        <dbReference type="ChEBI" id="CHEBI:57692"/>
    </ligand>
</feature>
<comment type="catalytic activity">
    <reaction evidence="13 15">
        <text>2 Fe(III)-[cytochrome b5] + NADH = 2 Fe(II)-[cytochrome b5] + NAD(+) + H(+)</text>
        <dbReference type="Rhea" id="RHEA:46680"/>
        <dbReference type="Rhea" id="RHEA-COMP:10438"/>
        <dbReference type="Rhea" id="RHEA-COMP:10439"/>
        <dbReference type="ChEBI" id="CHEBI:15378"/>
        <dbReference type="ChEBI" id="CHEBI:29033"/>
        <dbReference type="ChEBI" id="CHEBI:29034"/>
        <dbReference type="ChEBI" id="CHEBI:57540"/>
        <dbReference type="ChEBI" id="CHEBI:57945"/>
        <dbReference type="EC" id="1.6.2.2"/>
    </reaction>
</comment>
<feature type="binding site" evidence="14">
    <location>
        <position position="155"/>
    </location>
    <ligand>
        <name>FAD</name>
        <dbReference type="ChEBI" id="CHEBI:57692"/>
    </ligand>
</feature>
<dbReference type="InterPro" id="IPR039261">
    <property type="entry name" value="FNR_nucleotide-bd"/>
</dbReference>
<keyword evidence="18" id="KW-1185">Reference proteome</keyword>
<feature type="binding site" evidence="14">
    <location>
        <position position="147"/>
    </location>
    <ligand>
        <name>FAD</name>
        <dbReference type="ChEBI" id="CHEBI:57692"/>
    </ligand>
</feature>
<comment type="cofactor">
    <cofactor evidence="1 14 15">
        <name>FAD</name>
        <dbReference type="ChEBI" id="CHEBI:57692"/>
    </cofactor>
</comment>
<feature type="domain" description="FAD-binding FR-type" evidence="16">
    <location>
        <begin position="75"/>
        <end position="179"/>
    </location>
</feature>
<comment type="caution">
    <text evidence="17">The sequence shown here is derived from an EMBL/GenBank/DDBJ whole genome shotgun (WGS) entry which is preliminary data.</text>
</comment>
<dbReference type="PRINTS" id="PR00371">
    <property type="entry name" value="FPNCR"/>
</dbReference>
<feature type="binding site" evidence="14">
    <location>
        <position position="130"/>
    </location>
    <ligand>
        <name>FAD</name>
        <dbReference type="ChEBI" id="CHEBI:57692"/>
    </ligand>
</feature>
<evidence type="ECO:0000256" key="8">
    <source>
        <dbReference type="ARBA" id="ARBA00022989"/>
    </source>
</evidence>
<name>A0A2P6NTK6_9EUKA</name>
<evidence type="ECO:0000256" key="6">
    <source>
        <dbReference type="ARBA" id="ARBA00022692"/>
    </source>
</evidence>
<evidence type="ECO:0000256" key="12">
    <source>
        <dbReference type="ARBA" id="ARBA00023136"/>
    </source>
</evidence>
<comment type="similarity">
    <text evidence="4 15">Belongs to the flavoprotein pyridine nucleotide cytochrome reductase family.</text>
</comment>
<dbReference type="STRING" id="1890364.A0A2P6NTK6"/>
<dbReference type="FunFam" id="2.40.30.10:FF:000069">
    <property type="entry name" value="NADH-cytochrome b5 reductase"/>
    <property type="match status" value="1"/>
</dbReference>
<dbReference type="InterPro" id="IPR001834">
    <property type="entry name" value="CBR-like"/>
</dbReference>
<sequence length="326" mass="36021">MFGSAHRIFARSARTKTAGQARFMSTSSSFSNVASSRFAVPFLAATAVAAGALYAYNADAKEEEKQDVKKALNPKDFKPFTVTEVVPYNYNSKLIRFELKDDEILGLDVASALVVRAPIGEDGKQVIRPYTPISDNDDRGHWDLLVKVYEKGVMSKHLGDLKPGDTLEVKGPIPKLQIKPNMKKRIAMIAGGSGITPMYQVVNELIKAEKDSKEKTELTLLFANISEDDILLKETFDRLAKENSNFKVHYLIEKHGQDWKGEVGRVTTDLAKRLLPPPSDEHLVLVCGPPPMMNAVSGGKAPDYSQGEVSGILKDLGYTKDQVYKF</sequence>
<dbReference type="PANTHER" id="PTHR19370:SF171">
    <property type="entry name" value="NADH-CYTOCHROME B5 REDUCTASE 2"/>
    <property type="match status" value="1"/>
</dbReference>
<evidence type="ECO:0000259" key="16">
    <source>
        <dbReference type="PROSITE" id="PS51384"/>
    </source>
</evidence>
<evidence type="ECO:0000256" key="15">
    <source>
        <dbReference type="RuleBase" id="RU361226"/>
    </source>
</evidence>
<dbReference type="EMBL" id="MDYQ01000021">
    <property type="protein sequence ID" value="PRP87281.1"/>
    <property type="molecule type" value="Genomic_DNA"/>
</dbReference>
<dbReference type="FunCoup" id="A0A2P6NTK6">
    <property type="interactions" value="394"/>
</dbReference>
<feature type="binding site" evidence="14">
    <location>
        <position position="128"/>
    </location>
    <ligand>
        <name>FAD</name>
        <dbReference type="ChEBI" id="CHEBI:57692"/>
    </ligand>
</feature>
<keyword evidence="11" id="KW-0496">Mitochondrion</keyword>
<dbReference type="EC" id="1.6.2.2" evidence="15"/>